<reference evidence="1" key="1">
    <citation type="submission" date="2023-03" db="EMBL/GenBank/DDBJ databases">
        <title>Massive genome expansion in bonnet fungi (Mycena s.s.) driven by repeated elements and novel gene families across ecological guilds.</title>
        <authorList>
            <consortium name="Lawrence Berkeley National Laboratory"/>
            <person name="Harder C.B."/>
            <person name="Miyauchi S."/>
            <person name="Viragh M."/>
            <person name="Kuo A."/>
            <person name="Thoen E."/>
            <person name="Andreopoulos B."/>
            <person name="Lu D."/>
            <person name="Skrede I."/>
            <person name="Drula E."/>
            <person name="Henrissat B."/>
            <person name="Morin E."/>
            <person name="Kohler A."/>
            <person name="Barry K."/>
            <person name="LaButti K."/>
            <person name="Morin E."/>
            <person name="Salamov A."/>
            <person name="Lipzen A."/>
            <person name="Mereny Z."/>
            <person name="Hegedus B."/>
            <person name="Baldrian P."/>
            <person name="Stursova M."/>
            <person name="Weitz H."/>
            <person name="Taylor A."/>
            <person name="Grigoriev I.V."/>
            <person name="Nagy L.G."/>
            <person name="Martin F."/>
            <person name="Kauserud H."/>
        </authorList>
    </citation>
    <scope>NUCLEOTIDE SEQUENCE</scope>
    <source>
        <strain evidence="1">CBHHK200</strain>
    </source>
</reference>
<sequence length="419" mass="44756">MPIYYVSTYPTRERLSLASRATPSQMPAWHGWESPVSPSAPFSSLLPPLLVVLDGKAARCPQALFGELLNWVHQNQTLPPALASQLRRRDGELPQVWGMRIDPDFNPVDLSQACKLRDHGLTASVPGNPALPTQQSLRASPARSNRPLRYLCPPAGVSRIQFLQSERHAKASRGFDEKISCPAVGKIPAFEASVSGSVDACIVANVSLAVTARELHQIRRRGRSRCGFRGHAEPVRLCRGAIHTLQKRLLSLAIPQATLDSGQLTLLSVGIRGLDFPGMLTIGPSFQVEAEVSGTADVGLTYCISGAKLFSRPIRTTTTAMSLDASGFVGRGASTSGVAVTNKTFYGLDGCVDVGAGLSINAGADSNLFSQSDAGDAYRVATAVCDSDETAGFFTGQSPYGCCYSRYLTRQVSILQSSS</sequence>
<evidence type="ECO:0000313" key="1">
    <source>
        <dbReference type="EMBL" id="KAJ7042147.1"/>
    </source>
</evidence>
<dbReference type="EMBL" id="JARJCM010000013">
    <property type="protein sequence ID" value="KAJ7042147.1"/>
    <property type="molecule type" value="Genomic_DNA"/>
</dbReference>
<dbReference type="Proteomes" id="UP001218188">
    <property type="component" value="Unassembled WGS sequence"/>
</dbReference>
<gene>
    <name evidence="1" type="ORF">C8F04DRAFT_1252131</name>
</gene>
<organism evidence="1 2">
    <name type="scientific">Mycena alexandri</name>
    <dbReference type="NCBI Taxonomy" id="1745969"/>
    <lineage>
        <taxon>Eukaryota</taxon>
        <taxon>Fungi</taxon>
        <taxon>Dikarya</taxon>
        <taxon>Basidiomycota</taxon>
        <taxon>Agaricomycotina</taxon>
        <taxon>Agaricomycetes</taxon>
        <taxon>Agaricomycetidae</taxon>
        <taxon>Agaricales</taxon>
        <taxon>Marasmiineae</taxon>
        <taxon>Mycenaceae</taxon>
        <taxon>Mycena</taxon>
    </lineage>
</organism>
<protein>
    <submittedName>
        <fullName evidence="1">Uncharacterized protein</fullName>
    </submittedName>
</protein>
<dbReference type="AlphaFoldDB" id="A0AAD6TDW0"/>
<comment type="caution">
    <text evidence="1">The sequence shown here is derived from an EMBL/GenBank/DDBJ whole genome shotgun (WGS) entry which is preliminary data.</text>
</comment>
<accession>A0AAD6TDW0</accession>
<keyword evidence="2" id="KW-1185">Reference proteome</keyword>
<name>A0AAD6TDW0_9AGAR</name>
<evidence type="ECO:0000313" key="2">
    <source>
        <dbReference type="Proteomes" id="UP001218188"/>
    </source>
</evidence>
<proteinExistence type="predicted"/>